<dbReference type="GO" id="GO:0051082">
    <property type="term" value="F:unfolded protein binding"/>
    <property type="evidence" value="ECO:0007669"/>
    <property type="project" value="InterPro"/>
</dbReference>
<evidence type="ECO:0000256" key="3">
    <source>
        <dbReference type="ARBA" id="ARBA00022840"/>
    </source>
</evidence>
<dbReference type="RefSeq" id="XP_026193645.1">
    <property type="nucleotide sequence ID" value="XM_026337860.1"/>
</dbReference>
<keyword evidence="6" id="KW-1185">Reference proteome</keyword>
<evidence type="ECO:0000313" key="6">
    <source>
        <dbReference type="Proteomes" id="UP000515125"/>
    </source>
</evidence>
<dbReference type="Pfam" id="PF13589">
    <property type="entry name" value="HATPase_c_3"/>
    <property type="match status" value="1"/>
</dbReference>
<organism evidence="6 7">
    <name type="scientific">Cyclospora cayetanensis</name>
    <dbReference type="NCBI Taxonomy" id="88456"/>
    <lineage>
        <taxon>Eukaryota</taxon>
        <taxon>Sar</taxon>
        <taxon>Alveolata</taxon>
        <taxon>Apicomplexa</taxon>
        <taxon>Conoidasida</taxon>
        <taxon>Coccidia</taxon>
        <taxon>Eucoccidiorida</taxon>
        <taxon>Eimeriorina</taxon>
        <taxon>Eimeriidae</taxon>
        <taxon>Cyclospora</taxon>
    </lineage>
</organism>
<evidence type="ECO:0000256" key="5">
    <source>
        <dbReference type="SAM" id="MobiDB-lite"/>
    </source>
</evidence>
<dbReference type="GO" id="GO:0016887">
    <property type="term" value="F:ATP hydrolysis activity"/>
    <property type="evidence" value="ECO:0007669"/>
    <property type="project" value="InterPro"/>
</dbReference>
<dbReference type="Proteomes" id="UP000515125">
    <property type="component" value="Unplaced"/>
</dbReference>
<dbReference type="AlphaFoldDB" id="A0A6P6S2Y5"/>
<keyword evidence="4" id="KW-0143">Chaperone</keyword>
<dbReference type="SUPFAM" id="SSF110942">
    <property type="entry name" value="HSP90 C-terminal domain"/>
    <property type="match status" value="1"/>
</dbReference>
<dbReference type="Gene3D" id="3.40.50.11260">
    <property type="match status" value="1"/>
</dbReference>
<dbReference type="InterPro" id="IPR019805">
    <property type="entry name" value="Heat_shock_protein_90_CS"/>
</dbReference>
<comment type="similarity">
    <text evidence="1">Belongs to the heat shock protein 90 family.</text>
</comment>
<dbReference type="PRINTS" id="PR00775">
    <property type="entry name" value="HEATSHOCK90"/>
</dbReference>
<dbReference type="GO" id="GO:0140662">
    <property type="term" value="F:ATP-dependent protein folding chaperone"/>
    <property type="evidence" value="ECO:0007669"/>
    <property type="project" value="InterPro"/>
</dbReference>
<dbReference type="GeneID" id="34620480"/>
<proteinExistence type="inferred from homology"/>
<dbReference type="Gene3D" id="1.20.120.790">
    <property type="entry name" value="Heat shock protein 90, C-terminal domain"/>
    <property type="match status" value="1"/>
</dbReference>
<evidence type="ECO:0000313" key="7">
    <source>
        <dbReference type="RefSeq" id="XP_026193645.1"/>
    </source>
</evidence>
<dbReference type="PANTHER" id="PTHR11528">
    <property type="entry name" value="HEAT SHOCK PROTEIN 90 FAMILY MEMBER"/>
    <property type="match status" value="1"/>
</dbReference>
<feature type="compositionally biased region" description="Polar residues" evidence="5">
    <location>
        <begin position="361"/>
        <end position="372"/>
    </location>
</feature>
<dbReference type="GO" id="GO:0005524">
    <property type="term" value="F:ATP binding"/>
    <property type="evidence" value="ECO:0007669"/>
    <property type="project" value="UniProtKB-KW"/>
</dbReference>
<dbReference type="InterPro" id="IPR037196">
    <property type="entry name" value="HSP90_C"/>
</dbReference>
<accession>A0A6P6S2Y5</accession>
<feature type="region of interest" description="Disordered" evidence="5">
    <location>
        <begin position="361"/>
        <end position="388"/>
    </location>
</feature>
<protein>
    <submittedName>
        <fullName evidence="7">Endoplasmin homolog</fullName>
    </submittedName>
</protein>
<evidence type="ECO:0000256" key="4">
    <source>
        <dbReference type="ARBA" id="ARBA00023186"/>
    </source>
</evidence>
<dbReference type="CDD" id="cd16927">
    <property type="entry name" value="HATPase_Hsp90-like"/>
    <property type="match status" value="1"/>
</dbReference>
<gene>
    <name evidence="7" type="primary">LOC34620480</name>
</gene>
<reference evidence="7" key="1">
    <citation type="submission" date="2025-08" db="UniProtKB">
        <authorList>
            <consortium name="RefSeq"/>
        </authorList>
    </citation>
    <scope>IDENTIFICATION</scope>
</reference>
<evidence type="ECO:0000256" key="2">
    <source>
        <dbReference type="ARBA" id="ARBA00022741"/>
    </source>
</evidence>
<dbReference type="InterPro" id="IPR036890">
    <property type="entry name" value="HATPase_C_sf"/>
</dbReference>
<dbReference type="Gene3D" id="3.30.230.80">
    <property type="match status" value="1"/>
</dbReference>
<feature type="compositionally biased region" description="Basic and acidic residues" evidence="5">
    <location>
        <begin position="373"/>
        <end position="388"/>
    </location>
</feature>
<dbReference type="InterPro" id="IPR020568">
    <property type="entry name" value="Ribosomal_Su5_D2-typ_SF"/>
</dbReference>
<keyword evidence="2" id="KW-0547">Nucleotide-binding</keyword>
<name>A0A6P6S2Y5_9EIME</name>
<dbReference type="InterPro" id="IPR020575">
    <property type="entry name" value="Hsp90_N"/>
</dbReference>
<dbReference type="Pfam" id="PF00183">
    <property type="entry name" value="HSP90"/>
    <property type="match status" value="2"/>
</dbReference>
<keyword evidence="3" id="KW-0067">ATP-binding</keyword>
<dbReference type="Gene3D" id="3.30.565.10">
    <property type="entry name" value="Histidine kinase-like ATPase, C-terminal domain"/>
    <property type="match status" value="1"/>
</dbReference>
<dbReference type="SUPFAM" id="SSF54211">
    <property type="entry name" value="Ribosomal protein S5 domain 2-like"/>
    <property type="match status" value="1"/>
</dbReference>
<sequence length="924" mass="102480">MSTREPGEDLAAAAAAAVAPAAAAAAAAATSAPFAAGTSGITFPTSPAALSFLVCAVCGEGRVAPQSGAMHTSMSIGLPWAFSIRTAIPPTQAFREVSSRHVLLPLSRGSNKWDGKTNWILPSSSRHCLKASESCPTTAEKNAVADTACSPGPAAAGAGERFPFQAEVKRVLDIIVHSLYTDRDVFLRELVSNAADACDKKRVLLEQQGEQRKKQGVPWKGSIRVYADKAAGTLTVEDDGIGMSRQELIDHLGTIAQSGTYKFAQQLQQKEQNLTGVSPGNASDLIGQFGVGFYSAFLVAEKVEVISSRWSSPNAEGAASEFPEVWRWSSSCGQTFSLHRLDAVAEQKRWQQQTCQLHRNLQQQASKTSHTRTLQEREQQQEHQDAQLEEQLRQPWTGTRVVLHLREDSDDYLEDYKLKDLVKKYSEFLSVPIYLLGERVEYERVPDTEGATSGATKFKTVTNRYNEWAHLNTQPPIWRRPEETLREKDYVDFYKATFKAYDDPLAFLHMAVEGQVSFRALLYVPGSLPWELSRNMFDEDSRGIRLYVRRVWLTFIRGVVDSDDLPLNVGREILQKSQMLRIVHKRVAAKAVEMIQAIKKQSSEKWNRFWENYGKYLKIGAVEDRDQQEALASLVQLHSSHSRSGLTTLDEYISRVETRNRSIESGSHPPLPDGSIAKKQKAIYYLAAESRRAADDSPALEGLKARGFEVLFGVEPLDEFFLASLAIAQFKGWPVVDINKADLQLDADEAGGEAKKTDGTTVTEQQKRFEPTDFATKKIELGGLVEWLQQTLGPRVHNVVLSSRLLTHPAVLVQGQMGLSPTMQRYMQQQAAAQGVSEQKLFGASLNQPILEINPTHPIIKQLDMMVRSDPTSARAKSLALELLAVASLQGGYSLEDPGGFAKAMIELLRREADRYLKERSDKS</sequence>
<dbReference type="InterPro" id="IPR001404">
    <property type="entry name" value="Hsp90_fam"/>
</dbReference>
<dbReference type="HAMAP" id="MF_00505">
    <property type="entry name" value="HSP90"/>
    <property type="match status" value="1"/>
</dbReference>
<dbReference type="SUPFAM" id="SSF55874">
    <property type="entry name" value="ATPase domain of HSP90 chaperone/DNA topoisomerase II/histidine kinase"/>
    <property type="match status" value="1"/>
</dbReference>
<evidence type="ECO:0000256" key="1">
    <source>
        <dbReference type="ARBA" id="ARBA00008239"/>
    </source>
</evidence>
<dbReference type="OrthoDB" id="28737at2759"/>
<dbReference type="PROSITE" id="PS00298">
    <property type="entry name" value="HSP90"/>
    <property type="match status" value="1"/>
</dbReference>